<sequence length="39" mass="4448">MRFFNELECSCSGLDAPVLILLIKGRKPPRYARPSPSER</sequence>
<name>A0A1S6KSI8_9VIBR</name>
<geneLocation type="plasmid" evidence="1">
    <name>pVHvo</name>
</geneLocation>
<proteinExistence type="predicted"/>
<accession>A0A1S6KSI8</accession>
<organism evidence="1">
    <name type="scientific">Vibrio owensii</name>
    <dbReference type="NCBI Taxonomy" id="696485"/>
    <lineage>
        <taxon>Bacteria</taxon>
        <taxon>Pseudomonadati</taxon>
        <taxon>Pseudomonadota</taxon>
        <taxon>Gammaproteobacteria</taxon>
        <taxon>Vibrionales</taxon>
        <taxon>Vibrionaceae</taxon>
        <taxon>Vibrio</taxon>
    </lineage>
</organism>
<dbReference type="AlphaFoldDB" id="A0A1S6KSI8"/>
<protein>
    <submittedName>
        <fullName evidence="1">Uncharacterized protein</fullName>
    </submittedName>
</protein>
<evidence type="ECO:0000313" key="1">
    <source>
        <dbReference type="EMBL" id="AQT24328.1"/>
    </source>
</evidence>
<keyword evidence="1" id="KW-0614">Plasmid</keyword>
<reference evidence="1" key="1">
    <citation type="journal article" date="2017" name="Sci. Rep.">
        <title>Shrimp AHPND-causing plasmids encoding the PirAB toxins as mediated by pirAB-Tn903 are prevalent in various Vibrio species.</title>
        <authorList>
            <person name="Xiao J."/>
            <person name="Liu L."/>
            <person name="Ke Y."/>
            <person name="Li X."/>
            <person name="Liu Y."/>
            <person name="Pan Y."/>
            <person name="Yan S."/>
            <person name="Wang Y."/>
        </authorList>
    </citation>
    <scope>NUCLEOTIDE SEQUENCE</scope>
    <source>
        <strain evidence="1">SH14</strain>
        <plasmid evidence="1">pVHvo</plasmid>
    </source>
</reference>
<dbReference type="EMBL" id="KX268305">
    <property type="protein sequence ID" value="AQT24328.1"/>
    <property type="molecule type" value="Genomic_DNA"/>
</dbReference>